<gene>
    <name evidence="1" type="ORF">AYI68_g2396</name>
</gene>
<accession>A0A1R0H2S2</accession>
<keyword evidence="2" id="KW-1185">Reference proteome</keyword>
<sequence>MRSFLSTRKLRERPNWSTLNCLASSVIISFSIAPDFAAQWGLNFDAFTVAVGFWLYPVPPPPTIGACYPVSVDQNCDRECHYYTDCGWSLLEIFVLFGKLENLNG</sequence>
<dbReference type="EMBL" id="LSSL01000890">
    <property type="protein sequence ID" value="OLY83462.1"/>
    <property type="molecule type" value="Genomic_DNA"/>
</dbReference>
<dbReference type="Proteomes" id="UP000187455">
    <property type="component" value="Unassembled WGS sequence"/>
</dbReference>
<dbReference type="AlphaFoldDB" id="A0A1R0H2S2"/>
<evidence type="ECO:0000313" key="2">
    <source>
        <dbReference type="Proteomes" id="UP000187455"/>
    </source>
</evidence>
<protein>
    <submittedName>
        <fullName evidence="1">Uncharacterized protein</fullName>
    </submittedName>
</protein>
<comment type="caution">
    <text evidence="1">The sequence shown here is derived from an EMBL/GenBank/DDBJ whole genome shotgun (WGS) entry which is preliminary data.</text>
</comment>
<reference evidence="1 2" key="1">
    <citation type="journal article" date="2016" name="Mol. Biol. Evol.">
        <title>Genome-Wide Survey of Gut Fungi (Harpellales) Reveals the First Horizontally Transferred Ubiquitin Gene from a Mosquito Host.</title>
        <authorList>
            <person name="Wang Y."/>
            <person name="White M.M."/>
            <person name="Kvist S."/>
            <person name="Moncalvo J.M."/>
        </authorList>
    </citation>
    <scope>NUCLEOTIDE SEQUENCE [LARGE SCALE GENOMIC DNA]</scope>
    <source>
        <strain evidence="1 2">ALG-7-W6</strain>
    </source>
</reference>
<evidence type="ECO:0000313" key="1">
    <source>
        <dbReference type="EMBL" id="OLY83462.1"/>
    </source>
</evidence>
<organism evidence="1 2">
    <name type="scientific">Smittium mucronatum</name>
    <dbReference type="NCBI Taxonomy" id="133383"/>
    <lineage>
        <taxon>Eukaryota</taxon>
        <taxon>Fungi</taxon>
        <taxon>Fungi incertae sedis</taxon>
        <taxon>Zoopagomycota</taxon>
        <taxon>Kickxellomycotina</taxon>
        <taxon>Harpellomycetes</taxon>
        <taxon>Harpellales</taxon>
        <taxon>Legeriomycetaceae</taxon>
        <taxon>Smittium</taxon>
    </lineage>
</organism>
<name>A0A1R0H2S2_9FUNG</name>
<proteinExistence type="predicted"/>